<protein>
    <submittedName>
        <fullName evidence="3">Fatty acid desaturase</fullName>
    </submittedName>
</protein>
<sequence>MSEPRLSAFGLSALKIEWPTLGLVLGCYAVWGLSLFLLPTVSLVGAVLLLGVAIAFHSSLCHEAIHGHPFTSDRLNAALMFPALALIVPYARFRDTHLAHHRDEHLTDPYDDPESNYLDPARWTLLARPVQALLRVNNTLVGRLVLGPVIGTVFWLRGDVQALRAGDRPVIMGWLAHIPAVALVIWLVTLSPMSFWAYAISAYLGPSLLKIRTFLEHRAHEKARARTVIIEDRGPLALLFLNNNLHVVHHMHPQVPWYRLPALYRANRDHYLRRNEGYRYRSYGQVFRQHFLRAKDPVPHPLWPQD</sequence>
<feature type="transmembrane region" description="Helical" evidence="1">
    <location>
        <begin position="140"/>
        <end position="158"/>
    </location>
</feature>
<organism evidence="3 4">
    <name type="scientific">Salibaculum griseiflavum</name>
    <dbReference type="NCBI Taxonomy" id="1914409"/>
    <lineage>
        <taxon>Bacteria</taxon>
        <taxon>Pseudomonadati</taxon>
        <taxon>Pseudomonadota</taxon>
        <taxon>Alphaproteobacteria</taxon>
        <taxon>Rhodobacterales</taxon>
        <taxon>Roseobacteraceae</taxon>
        <taxon>Salibaculum</taxon>
    </lineage>
</organism>
<dbReference type="Proteomes" id="UP000245293">
    <property type="component" value="Unassembled WGS sequence"/>
</dbReference>
<dbReference type="PANTHER" id="PTHR12879">
    <property type="entry name" value="SPHINGOLIPID DELTA 4 DESATURASE/C-4 HYDROXYLASE PROTEIN DES2"/>
    <property type="match status" value="1"/>
</dbReference>
<feature type="transmembrane region" description="Helical" evidence="1">
    <location>
        <begin position="170"/>
        <end position="189"/>
    </location>
</feature>
<feature type="transmembrane region" description="Helical" evidence="1">
    <location>
        <begin position="75"/>
        <end position="93"/>
    </location>
</feature>
<gene>
    <name evidence="3" type="ORF">DFK10_12770</name>
</gene>
<evidence type="ECO:0000313" key="3">
    <source>
        <dbReference type="EMBL" id="PWG16208.1"/>
    </source>
</evidence>
<dbReference type="Pfam" id="PF00487">
    <property type="entry name" value="FA_desaturase"/>
    <property type="match status" value="1"/>
</dbReference>
<dbReference type="GO" id="GO:0042284">
    <property type="term" value="F:sphingolipid delta-4 desaturase activity"/>
    <property type="evidence" value="ECO:0007669"/>
    <property type="project" value="TreeGrafter"/>
</dbReference>
<evidence type="ECO:0000313" key="4">
    <source>
        <dbReference type="Proteomes" id="UP000245293"/>
    </source>
</evidence>
<keyword evidence="4" id="KW-1185">Reference proteome</keyword>
<dbReference type="GO" id="GO:0016020">
    <property type="term" value="C:membrane"/>
    <property type="evidence" value="ECO:0007669"/>
    <property type="project" value="GOC"/>
</dbReference>
<dbReference type="InterPro" id="IPR005804">
    <property type="entry name" value="FA_desaturase_dom"/>
</dbReference>
<accession>A0A2V1P386</accession>
<name>A0A2V1P386_9RHOB</name>
<feature type="domain" description="Fatty acid desaturase" evidence="2">
    <location>
        <begin position="43"/>
        <end position="280"/>
    </location>
</feature>
<keyword evidence="1" id="KW-0812">Transmembrane</keyword>
<dbReference type="PANTHER" id="PTHR12879:SF8">
    <property type="entry name" value="SPHINGOLIPID DELTA(4)-DESATURASE DES1"/>
    <property type="match status" value="1"/>
</dbReference>
<keyword evidence="1" id="KW-1133">Transmembrane helix</keyword>
<proteinExistence type="predicted"/>
<dbReference type="EMBL" id="QETF01000016">
    <property type="protein sequence ID" value="PWG16208.1"/>
    <property type="molecule type" value="Genomic_DNA"/>
</dbReference>
<feature type="transmembrane region" description="Helical" evidence="1">
    <location>
        <begin position="28"/>
        <end position="54"/>
    </location>
</feature>
<evidence type="ECO:0000256" key="1">
    <source>
        <dbReference type="SAM" id="Phobius"/>
    </source>
</evidence>
<dbReference type="OrthoDB" id="784276at2"/>
<dbReference type="AlphaFoldDB" id="A0A2V1P386"/>
<comment type="caution">
    <text evidence="3">The sequence shown here is derived from an EMBL/GenBank/DDBJ whole genome shotgun (WGS) entry which is preliminary data.</text>
</comment>
<dbReference type="GO" id="GO:0046513">
    <property type="term" value="P:ceramide biosynthetic process"/>
    <property type="evidence" value="ECO:0007669"/>
    <property type="project" value="TreeGrafter"/>
</dbReference>
<dbReference type="CDD" id="cd03509">
    <property type="entry name" value="DesA_FADS-like"/>
    <property type="match status" value="1"/>
</dbReference>
<reference evidence="4" key="1">
    <citation type="submission" date="2018-05" db="EMBL/GenBank/DDBJ databases">
        <authorList>
            <person name="Du Z."/>
            <person name="Wang X."/>
        </authorList>
    </citation>
    <scope>NUCLEOTIDE SEQUENCE [LARGE SCALE GENOMIC DNA]</scope>
    <source>
        <strain evidence="4">WDS4C29</strain>
    </source>
</reference>
<dbReference type="RefSeq" id="WP_109389425.1">
    <property type="nucleotide sequence ID" value="NZ_QETF01000016.1"/>
</dbReference>
<keyword evidence="1" id="KW-0472">Membrane</keyword>
<evidence type="ECO:0000259" key="2">
    <source>
        <dbReference type="Pfam" id="PF00487"/>
    </source>
</evidence>